<dbReference type="GO" id="GO:0033615">
    <property type="term" value="P:mitochondrial proton-transporting ATP synthase complex assembly"/>
    <property type="evidence" value="ECO:0007669"/>
    <property type="project" value="TreeGrafter"/>
</dbReference>
<keyword evidence="5 8" id="KW-0479">Metal-binding</keyword>
<evidence type="ECO:0000256" key="5">
    <source>
        <dbReference type="ARBA" id="ARBA00022723"/>
    </source>
</evidence>
<reference evidence="10" key="1">
    <citation type="submission" date="2023-06" db="EMBL/GenBank/DDBJ databases">
        <authorList>
            <consortium name="Lawrence Berkeley National Laboratory"/>
            <person name="Ahrendt S."/>
            <person name="Sahu N."/>
            <person name="Indic B."/>
            <person name="Wong-Bajracharya J."/>
            <person name="Merenyi Z."/>
            <person name="Ke H.-M."/>
            <person name="Monk M."/>
            <person name="Kocsube S."/>
            <person name="Drula E."/>
            <person name="Lipzen A."/>
            <person name="Balint B."/>
            <person name="Henrissat B."/>
            <person name="Andreopoulos B."/>
            <person name="Martin F.M."/>
            <person name="Harder C.B."/>
            <person name="Rigling D."/>
            <person name="Ford K.L."/>
            <person name="Foster G.D."/>
            <person name="Pangilinan J."/>
            <person name="Papanicolaou A."/>
            <person name="Barry K."/>
            <person name="LaButti K."/>
            <person name="Viragh M."/>
            <person name="Koriabine M."/>
            <person name="Yan M."/>
            <person name="Riley R."/>
            <person name="Champramary S."/>
            <person name="Plett K.L."/>
            <person name="Tsai I.J."/>
            <person name="Slot J."/>
            <person name="Sipos G."/>
            <person name="Plett J."/>
            <person name="Nagy L.G."/>
            <person name="Grigoriev I.V."/>
        </authorList>
    </citation>
    <scope>NUCLEOTIDE SEQUENCE</scope>
    <source>
        <strain evidence="10">CCBAS 213</strain>
    </source>
</reference>
<dbReference type="PANTHER" id="PTHR21711:SF0">
    <property type="entry name" value="MITOCHONDRIAL INNER MEMBRANE PROTEASE ATP23 HOMOLOG"/>
    <property type="match status" value="1"/>
</dbReference>
<dbReference type="EMBL" id="JAUEPS010000009">
    <property type="protein sequence ID" value="KAK0462518.1"/>
    <property type="molecule type" value="Genomic_DNA"/>
</dbReference>
<keyword evidence="8" id="KW-0472">Membrane</keyword>
<evidence type="ECO:0000256" key="7">
    <source>
        <dbReference type="ARBA" id="ARBA00023049"/>
    </source>
</evidence>
<dbReference type="GO" id="GO:0046872">
    <property type="term" value="F:metal ion binding"/>
    <property type="evidence" value="ECO:0007669"/>
    <property type="project" value="UniProtKB-KW"/>
</dbReference>
<evidence type="ECO:0000313" key="10">
    <source>
        <dbReference type="EMBL" id="KAK0462518.1"/>
    </source>
</evidence>
<comment type="similarity">
    <text evidence="2 8">Belongs to the peptidase M76 family.</text>
</comment>
<dbReference type="InterPro" id="IPR019165">
    <property type="entry name" value="Peptidase_M76_ATP23"/>
</dbReference>
<evidence type="ECO:0000313" key="11">
    <source>
        <dbReference type="Proteomes" id="UP001175211"/>
    </source>
</evidence>
<dbReference type="EC" id="3.4.24.-" evidence="8"/>
<feature type="compositionally biased region" description="Low complexity" evidence="9">
    <location>
        <begin position="1"/>
        <end position="24"/>
    </location>
</feature>
<evidence type="ECO:0000256" key="2">
    <source>
        <dbReference type="ARBA" id="ARBA00009915"/>
    </source>
</evidence>
<evidence type="ECO:0000256" key="9">
    <source>
        <dbReference type="SAM" id="MobiDB-lite"/>
    </source>
</evidence>
<keyword evidence="8" id="KW-0999">Mitochondrion inner membrane</keyword>
<dbReference type="GO" id="GO:0005743">
    <property type="term" value="C:mitochondrial inner membrane"/>
    <property type="evidence" value="ECO:0007669"/>
    <property type="project" value="UniProtKB-SubCell"/>
</dbReference>
<organism evidence="10 11">
    <name type="scientific">Armillaria tabescens</name>
    <name type="common">Ringless honey mushroom</name>
    <name type="synonym">Agaricus tabescens</name>
    <dbReference type="NCBI Taxonomy" id="1929756"/>
    <lineage>
        <taxon>Eukaryota</taxon>
        <taxon>Fungi</taxon>
        <taxon>Dikarya</taxon>
        <taxon>Basidiomycota</taxon>
        <taxon>Agaricomycotina</taxon>
        <taxon>Agaricomycetes</taxon>
        <taxon>Agaricomycetidae</taxon>
        <taxon>Agaricales</taxon>
        <taxon>Marasmiineae</taxon>
        <taxon>Physalacriaceae</taxon>
        <taxon>Desarmillaria</taxon>
    </lineage>
</organism>
<evidence type="ECO:0000256" key="3">
    <source>
        <dbReference type="ARBA" id="ARBA00014615"/>
    </source>
</evidence>
<dbReference type="Pfam" id="PF09768">
    <property type="entry name" value="Peptidase_M76"/>
    <property type="match status" value="1"/>
</dbReference>
<name>A0AA39NBL3_ARMTA</name>
<evidence type="ECO:0000256" key="4">
    <source>
        <dbReference type="ARBA" id="ARBA00022670"/>
    </source>
</evidence>
<dbReference type="AlphaFoldDB" id="A0AA39NBL3"/>
<protein>
    <recommendedName>
        <fullName evidence="3 8">Mitochondrial inner membrane protease ATP23</fullName>
        <ecNumber evidence="8">3.4.24.-</ecNumber>
    </recommendedName>
</protein>
<keyword evidence="11" id="KW-1185">Reference proteome</keyword>
<evidence type="ECO:0000256" key="8">
    <source>
        <dbReference type="RuleBase" id="RU364057"/>
    </source>
</evidence>
<proteinExistence type="inferred from homology"/>
<dbReference type="GO" id="GO:0034982">
    <property type="term" value="P:mitochondrial protein processing"/>
    <property type="evidence" value="ECO:0007669"/>
    <property type="project" value="TreeGrafter"/>
</dbReference>
<keyword evidence="6 8" id="KW-0378">Hydrolase</keyword>
<dbReference type="Proteomes" id="UP001175211">
    <property type="component" value="Unassembled WGS sequence"/>
</dbReference>
<feature type="region of interest" description="Disordered" evidence="9">
    <location>
        <begin position="1"/>
        <end position="26"/>
    </location>
</feature>
<comment type="caution">
    <text evidence="10">The sequence shown here is derived from an EMBL/GenBank/DDBJ whole genome shotgun (WGS) entry which is preliminary data.</text>
</comment>
<dbReference type="GO" id="GO:0004222">
    <property type="term" value="F:metalloendopeptidase activity"/>
    <property type="evidence" value="ECO:0007669"/>
    <property type="project" value="InterPro"/>
</dbReference>
<dbReference type="GeneID" id="85349850"/>
<comment type="function">
    <text evidence="8">Has a dual role in the assembly of mitochondrial ATPase.</text>
</comment>
<evidence type="ECO:0000256" key="6">
    <source>
        <dbReference type="ARBA" id="ARBA00022801"/>
    </source>
</evidence>
<gene>
    <name evidence="10" type="ORF">EV420DRAFT_1192758</name>
</gene>
<accession>A0AA39NBL3</accession>
<keyword evidence="4 8" id="KW-0645">Protease</keyword>
<sequence length="228" mass="25296">MDSESGPKSSASTSQPSTSDSSSAFERWRSWASEMTGIGLSTGGTPSASRQARDIARCEKNKQWLIDNSPVVTFMLQHLSLSGCRVPARNLICGPCNQTRAGGYDPERGAIILCASNFYSRRHMERTMAHELVHMYDDCKFNVDWSNLRHQACSEIRANSLSGDCRYASELARGVFGVAGQHQECVRRRAIGSLAANPLCPNEETARKVVNEVFESCFKDTRPFDEVY</sequence>
<evidence type="ECO:0000256" key="1">
    <source>
        <dbReference type="ARBA" id="ARBA00004137"/>
    </source>
</evidence>
<keyword evidence="8" id="KW-0496">Mitochondrion</keyword>
<comment type="subcellular location">
    <subcellularLocation>
        <location evidence="1 8">Mitochondrion inner membrane</location>
        <topology evidence="1 8">Peripheral membrane protein</topology>
        <orientation evidence="1 8">Intermembrane side</orientation>
    </subcellularLocation>
</comment>
<dbReference type="RefSeq" id="XP_060334130.1">
    <property type="nucleotide sequence ID" value="XM_060466302.1"/>
</dbReference>
<dbReference type="PANTHER" id="PTHR21711">
    <property type="entry name" value="MITOCHONDRIAL INNER MEMBRANE PROTEASE"/>
    <property type="match status" value="1"/>
</dbReference>
<keyword evidence="7 8" id="KW-0482">Metalloprotease</keyword>